<name>A0A915BGV2_PARUN</name>
<reference evidence="2" key="1">
    <citation type="submission" date="2022-11" db="UniProtKB">
        <authorList>
            <consortium name="WormBaseParasite"/>
        </authorList>
    </citation>
    <scope>IDENTIFICATION</scope>
</reference>
<proteinExistence type="predicted"/>
<accession>A0A915BGV2</accession>
<organism evidence="1 2">
    <name type="scientific">Parascaris univalens</name>
    <name type="common">Nematode worm</name>
    <dbReference type="NCBI Taxonomy" id="6257"/>
    <lineage>
        <taxon>Eukaryota</taxon>
        <taxon>Metazoa</taxon>
        <taxon>Ecdysozoa</taxon>
        <taxon>Nematoda</taxon>
        <taxon>Chromadorea</taxon>
        <taxon>Rhabditida</taxon>
        <taxon>Spirurina</taxon>
        <taxon>Ascaridomorpha</taxon>
        <taxon>Ascaridoidea</taxon>
        <taxon>Ascarididae</taxon>
        <taxon>Parascaris</taxon>
    </lineage>
</organism>
<protein>
    <submittedName>
        <fullName evidence="2">Receptor expression-enhancing protein</fullName>
    </submittedName>
</protein>
<evidence type="ECO:0000313" key="1">
    <source>
        <dbReference type="Proteomes" id="UP000887569"/>
    </source>
</evidence>
<evidence type="ECO:0000313" key="2">
    <source>
        <dbReference type="WBParaSite" id="PgR039_g091_t09"/>
    </source>
</evidence>
<dbReference type="WBParaSite" id="PgR039_g091_t09">
    <property type="protein sequence ID" value="PgR039_g091_t09"/>
    <property type="gene ID" value="PgR039_g091"/>
</dbReference>
<keyword evidence="1" id="KW-1185">Reference proteome</keyword>
<dbReference type="Proteomes" id="UP000887569">
    <property type="component" value="Unplaced"/>
</dbReference>
<sequence>TKQRQSNYCLKSITNNVGTQKMDFGSCSISQKINSERTEHWRIRMQYPMRKKKEERKVRAIRDDRKSTTQMKAIICPERC</sequence>
<dbReference type="AlphaFoldDB" id="A0A915BGV2"/>